<gene>
    <name evidence="1" type="ORF">EG68_03427</name>
</gene>
<keyword evidence="2" id="KW-1185">Reference proteome</keyword>
<evidence type="ECO:0000313" key="1">
    <source>
        <dbReference type="EMBL" id="KAF7259043.1"/>
    </source>
</evidence>
<comment type="caution">
    <text evidence="1">The sequence shown here is derived from an EMBL/GenBank/DDBJ whole genome shotgun (WGS) entry which is preliminary data.</text>
</comment>
<name>A0A8S9Z112_9TREM</name>
<dbReference type="AlphaFoldDB" id="A0A8S9Z112"/>
<organism evidence="1 2">
    <name type="scientific">Paragonimus skrjabini miyazakii</name>
    <dbReference type="NCBI Taxonomy" id="59628"/>
    <lineage>
        <taxon>Eukaryota</taxon>
        <taxon>Metazoa</taxon>
        <taxon>Spiralia</taxon>
        <taxon>Lophotrochozoa</taxon>
        <taxon>Platyhelminthes</taxon>
        <taxon>Trematoda</taxon>
        <taxon>Digenea</taxon>
        <taxon>Plagiorchiida</taxon>
        <taxon>Troglotremata</taxon>
        <taxon>Troglotrematidae</taxon>
        <taxon>Paragonimus</taxon>
    </lineage>
</organism>
<reference evidence="1" key="1">
    <citation type="submission" date="2019-07" db="EMBL/GenBank/DDBJ databases">
        <title>Annotation for the trematode Paragonimus miyazaki's.</title>
        <authorList>
            <person name="Choi Y.-J."/>
        </authorList>
    </citation>
    <scope>NUCLEOTIDE SEQUENCE</scope>
    <source>
        <strain evidence="1">Japan</strain>
    </source>
</reference>
<protein>
    <submittedName>
        <fullName evidence="1">Uncharacterized protein</fullName>
    </submittedName>
</protein>
<evidence type="ECO:0000313" key="2">
    <source>
        <dbReference type="Proteomes" id="UP000822476"/>
    </source>
</evidence>
<sequence length="49" mass="5519">MVYLPLASSSSSVSKIVYEISSKGYWLLAYMLLLLLDTTRLTSYQKNVA</sequence>
<dbReference type="EMBL" id="JTDE01001398">
    <property type="protein sequence ID" value="KAF7259043.1"/>
    <property type="molecule type" value="Genomic_DNA"/>
</dbReference>
<accession>A0A8S9Z112</accession>
<dbReference type="Proteomes" id="UP000822476">
    <property type="component" value="Unassembled WGS sequence"/>
</dbReference>
<proteinExistence type="predicted"/>